<dbReference type="Proteomes" id="UP001341840">
    <property type="component" value="Unassembled WGS sequence"/>
</dbReference>
<evidence type="ECO:0000313" key="3">
    <source>
        <dbReference type="Proteomes" id="UP001341840"/>
    </source>
</evidence>
<organism evidence="2 3">
    <name type="scientific">Stylosanthes scabra</name>
    <dbReference type="NCBI Taxonomy" id="79078"/>
    <lineage>
        <taxon>Eukaryota</taxon>
        <taxon>Viridiplantae</taxon>
        <taxon>Streptophyta</taxon>
        <taxon>Embryophyta</taxon>
        <taxon>Tracheophyta</taxon>
        <taxon>Spermatophyta</taxon>
        <taxon>Magnoliopsida</taxon>
        <taxon>eudicotyledons</taxon>
        <taxon>Gunneridae</taxon>
        <taxon>Pentapetalae</taxon>
        <taxon>rosids</taxon>
        <taxon>fabids</taxon>
        <taxon>Fabales</taxon>
        <taxon>Fabaceae</taxon>
        <taxon>Papilionoideae</taxon>
        <taxon>50 kb inversion clade</taxon>
        <taxon>dalbergioids sensu lato</taxon>
        <taxon>Dalbergieae</taxon>
        <taxon>Pterocarpus clade</taxon>
        <taxon>Stylosanthes</taxon>
    </lineage>
</organism>
<sequence>MRKRRKTKKNVKQGHWCGRTLMVAWPHDLRLAKFIITGATSRSPHLNGAPAHLVRPRNGLGAPATQVCGTFAPPSWRARGHAFARWPWRVRALALGALGPTTGRTTRPRPSDRAPARAH</sequence>
<accession>A0ABU6R7K2</accession>
<feature type="region of interest" description="Disordered" evidence="1">
    <location>
        <begin position="97"/>
        <end position="119"/>
    </location>
</feature>
<protein>
    <submittedName>
        <fullName evidence="2">Uncharacterized protein</fullName>
    </submittedName>
</protein>
<reference evidence="2 3" key="1">
    <citation type="journal article" date="2023" name="Plants (Basel)">
        <title>Bridging the Gap: Combining Genomics and Transcriptomics Approaches to Understand Stylosanthes scabra, an Orphan Legume from the Brazilian Caatinga.</title>
        <authorList>
            <person name="Ferreira-Neto J.R.C."/>
            <person name="da Silva M.D."/>
            <person name="Binneck E."/>
            <person name="de Melo N.F."/>
            <person name="da Silva R.H."/>
            <person name="de Melo A.L.T.M."/>
            <person name="Pandolfi V."/>
            <person name="Bustamante F.O."/>
            <person name="Brasileiro-Vidal A.C."/>
            <person name="Benko-Iseppon A.M."/>
        </authorList>
    </citation>
    <scope>NUCLEOTIDE SEQUENCE [LARGE SCALE GENOMIC DNA]</scope>
    <source>
        <tissue evidence="2">Leaves</tissue>
    </source>
</reference>
<evidence type="ECO:0000313" key="2">
    <source>
        <dbReference type="EMBL" id="MED6119925.1"/>
    </source>
</evidence>
<feature type="compositionally biased region" description="Basic and acidic residues" evidence="1">
    <location>
        <begin position="109"/>
        <end position="119"/>
    </location>
</feature>
<keyword evidence="3" id="KW-1185">Reference proteome</keyword>
<comment type="caution">
    <text evidence="2">The sequence shown here is derived from an EMBL/GenBank/DDBJ whole genome shotgun (WGS) entry which is preliminary data.</text>
</comment>
<name>A0ABU6R7K2_9FABA</name>
<dbReference type="EMBL" id="JASCZI010030254">
    <property type="protein sequence ID" value="MED6119925.1"/>
    <property type="molecule type" value="Genomic_DNA"/>
</dbReference>
<evidence type="ECO:0000256" key="1">
    <source>
        <dbReference type="SAM" id="MobiDB-lite"/>
    </source>
</evidence>
<gene>
    <name evidence="2" type="ORF">PIB30_016305</name>
</gene>
<proteinExistence type="predicted"/>